<dbReference type="Proteomes" id="UP001501867">
    <property type="component" value="Unassembled WGS sequence"/>
</dbReference>
<evidence type="ECO:0008006" key="4">
    <source>
        <dbReference type="Google" id="ProtNLM"/>
    </source>
</evidence>
<name>A0ABP3F6C9_9ACTN</name>
<keyword evidence="1" id="KW-0472">Membrane</keyword>
<dbReference type="EMBL" id="BAAABV010000021">
    <property type="protein sequence ID" value="GAA0299898.1"/>
    <property type="molecule type" value="Genomic_DNA"/>
</dbReference>
<keyword evidence="1" id="KW-1133">Transmembrane helix</keyword>
<protein>
    <recommendedName>
        <fullName evidence="4">Secreted protein</fullName>
    </recommendedName>
</protein>
<feature type="transmembrane region" description="Helical" evidence="1">
    <location>
        <begin position="14"/>
        <end position="36"/>
    </location>
</feature>
<organism evidence="2 3">
    <name type="scientific">Streptomyces polychromogenes</name>
    <dbReference type="NCBI Taxonomy" id="67342"/>
    <lineage>
        <taxon>Bacteria</taxon>
        <taxon>Bacillati</taxon>
        <taxon>Actinomycetota</taxon>
        <taxon>Actinomycetes</taxon>
        <taxon>Kitasatosporales</taxon>
        <taxon>Streptomycetaceae</taxon>
        <taxon>Streptomyces</taxon>
    </lineage>
</organism>
<proteinExistence type="predicted"/>
<reference evidence="3" key="1">
    <citation type="journal article" date="2019" name="Int. J. Syst. Evol. Microbiol.">
        <title>The Global Catalogue of Microorganisms (GCM) 10K type strain sequencing project: providing services to taxonomists for standard genome sequencing and annotation.</title>
        <authorList>
            <consortium name="The Broad Institute Genomics Platform"/>
            <consortium name="The Broad Institute Genome Sequencing Center for Infectious Disease"/>
            <person name="Wu L."/>
            <person name="Ma J."/>
        </authorList>
    </citation>
    <scope>NUCLEOTIDE SEQUENCE [LARGE SCALE GENOMIC DNA]</scope>
    <source>
        <strain evidence="3">JCM 4505</strain>
    </source>
</reference>
<keyword evidence="3" id="KW-1185">Reference proteome</keyword>
<dbReference type="RefSeq" id="WP_344161914.1">
    <property type="nucleotide sequence ID" value="NZ_BAAABV010000021.1"/>
</dbReference>
<evidence type="ECO:0000313" key="2">
    <source>
        <dbReference type="EMBL" id="GAA0299898.1"/>
    </source>
</evidence>
<gene>
    <name evidence="2" type="ORF">GCM10010302_43080</name>
</gene>
<comment type="caution">
    <text evidence="2">The sequence shown here is derived from an EMBL/GenBank/DDBJ whole genome shotgun (WGS) entry which is preliminary data.</text>
</comment>
<sequence length="230" mass="23788">MGEDIDAANKGVRAWGQAGAALVLVPGLALGLWWWGQGAGNYDRRKPPTCADADTAKTPGHASGRDLCEALHRPGLDALLGIPGREVRTVSGGSRSFRPGGTGEAIVTPTAKVEFEGYTVTLDAGYGGLPVGRTARLMGDTVPGRTVLGHPAALYSDRTLQIRFRLDGGDSSSGPGVPARVLSVATDGKDQGDSFELSVWRTDGGFLDDAALLRVAETVLPAVPGWSPAG</sequence>
<dbReference type="InterPro" id="IPR046187">
    <property type="entry name" value="DUF6215"/>
</dbReference>
<dbReference type="Pfam" id="PF19721">
    <property type="entry name" value="DUF6215"/>
    <property type="match status" value="1"/>
</dbReference>
<accession>A0ABP3F6C9</accession>
<evidence type="ECO:0000313" key="3">
    <source>
        <dbReference type="Proteomes" id="UP001501867"/>
    </source>
</evidence>
<keyword evidence="1" id="KW-0812">Transmembrane</keyword>
<evidence type="ECO:0000256" key="1">
    <source>
        <dbReference type="SAM" id="Phobius"/>
    </source>
</evidence>